<accession>A0A7K1VA42</accession>
<reference evidence="1 2" key="1">
    <citation type="submission" date="2019-12" db="EMBL/GenBank/DDBJ databases">
        <title>Nocardia sp. nov. ET3-3 isolated from soil.</title>
        <authorList>
            <person name="Kanchanasin P."/>
            <person name="Tanasupawat S."/>
            <person name="Yuki M."/>
            <person name="Kudo T."/>
        </authorList>
    </citation>
    <scope>NUCLEOTIDE SEQUENCE [LARGE SCALE GENOMIC DNA]</scope>
    <source>
        <strain evidence="1 2">ET3-3</strain>
    </source>
</reference>
<evidence type="ECO:0000313" key="2">
    <source>
        <dbReference type="Proteomes" id="UP000466794"/>
    </source>
</evidence>
<gene>
    <name evidence="1" type="ORF">GPX89_40295</name>
</gene>
<name>A0A7K1VA42_9NOCA</name>
<dbReference type="Proteomes" id="UP000466794">
    <property type="component" value="Unassembled WGS sequence"/>
</dbReference>
<dbReference type="AlphaFoldDB" id="A0A7K1VA42"/>
<protein>
    <submittedName>
        <fullName evidence="1">Uncharacterized protein</fullName>
    </submittedName>
</protein>
<comment type="caution">
    <text evidence="1">The sequence shown here is derived from an EMBL/GenBank/DDBJ whole genome shotgun (WGS) entry which is preliminary data.</text>
</comment>
<organism evidence="1 2">
    <name type="scientific">Nocardia terrae</name>
    <dbReference type="NCBI Taxonomy" id="2675851"/>
    <lineage>
        <taxon>Bacteria</taxon>
        <taxon>Bacillati</taxon>
        <taxon>Actinomycetota</taxon>
        <taxon>Actinomycetes</taxon>
        <taxon>Mycobacteriales</taxon>
        <taxon>Nocardiaceae</taxon>
        <taxon>Nocardia</taxon>
    </lineage>
</organism>
<keyword evidence="2" id="KW-1185">Reference proteome</keyword>
<sequence>MTKKNTAVTANQAIAHLHHFKDKETRNLLLAVAGIGIPLTGVATELESLHTIGQRFGSLEDEYAARATRVDFEALEALSSDGDVADLKAVLWQLICKENLPTVQNKYSTEVAAASQLVRNAAYANSIEWLSQLSNIYAKEHDSLFMADENNIDETPRKKLEREQRRNTLRSVEQAIRGYLGATLAGSIDENMSNAPKASLLARYEFTVEQWIAVTVPKLYSIQRKATGPGAYDFQRVNHYETAEEFEIALARAASEVGAKPRLFPGTYHDLSEEYDRMDREADALIRSKHQGGSLEEFSAEELAIEAQVHFWREIRESRNKQ</sequence>
<proteinExistence type="predicted"/>
<dbReference type="EMBL" id="WRPP01000013">
    <property type="protein sequence ID" value="MVU83466.1"/>
    <property type="molecule type" value="Genomic_DNA"/>
</dbReference>
<evidence type="ECO:0000313" key="1">
    <source>
        <dbReference type="EMBL" id="MVU83466.1"/>
    </source>
</evidence>
<dbReference type="RefSeq" id="WP_157393046.1">
    <property type="nucleotide sequence ID" value="NZ_WRPP01000013.1"/>
</dbReference>